<evidence type="ECO:0000313" key="5">
    <source>
        <dbReference type="Proteomes" id="UP000829685"/>
    </source>
</evidence>
<evidence type="ECO:0000313" key="4">
    <source>
        <dbReference type="EMBL" id="KAI1868349.1"/>
    </source>
</evidence>
<organism evidence="4 5">
    <name type="scientific">Neoarthrinium moseri</name>
    <dbReference type="NCBI Taxonomy" id="1658444"/>
    <lineage>
        <taxon>Eukaryota</taxon>
        <taxon>Fungi</taxon>
        <taxon>Dikarya</taxon>
        <taxon>Ascomycota</taxon>
        <taxon>Pezizomycotina</taxon>
        <taxon>Sordariomycetes</taxon>
        <taxon>Xylariomycetidae</taxon>
        <taxon>Amphisphaeriales</taxon>
        <taxon>Apiosporaceae</taxon>
        <taxon>Neoarthrinium</taxon>
    </lineage>
</organism>
<feature type="region of interest" description="Disordered" evidence="1">
    <location>
        <begin position="590"/>
        <end position="673"/>
    </location>
</feature>
<evidence type="ECO:0000259" key="3">
    <source>
        <dbReference type="Pfam" id="PF26640"/>
    </source>
</evidence>
<keyword evidence="5" id="KW-1185">Reference proteome</keyword>
<dbReference type="InterPro" id="IPR010730">
    <property type="entry name" value="HET"/>
</dbReference>
<accession>A0A9Q0ANL1</accession>
<dbReference type="AlphaFoldDB" id="A0A9Q0ANL1"/>
<feature type="domain" description="DUF8212" evidence="3">
    <location>
        <begin position="237"/>
        <end position="311"/>
    </location>
</feature>
<dbReference type="EMBL" id="JAFIMR010000017">
    <property type="protein sequence ID" value="KAI1868349.1"/>
    <property type="molecule type" value="Genomic_DNA"/>
</dbReference>
<proteinExistence type="predicted"/>
<feature type="compositionally biased region" description="Low complexity" evidence="1">
    <location>
        <begin position="593"/>
        <end position="602"/>
    </location>
</feature>
<dbReference type="PANTHER" id="PTHR10622">
    <property type="entry name" value="HET DOMAIN-CONTAINING PROTEIN"/>
    <property type="match status" value="1"/>
</dbReference>
<feature type="domain" description="Heterokaryon incompatibility" evidence="2">
    <location>
        <begin position="23"/>
        <end position="127"/>
    </location>
</feature>
<protein>
    <recommendedName>
        <fullName evidence="6">Heterokaryon incompatibility domain-containing protein</fullName>
    </recommendedName>
</protein>
<evidence type="ECO:0000259" key="2">
    <source>
        <dbReference type="Pfam" id="PF06985"/>
    </source>
</evidence>
<dbReference type="Pfam" id="PF26640">
    <property type="entry name" value="DUF8212"/>
    <property type="match status" value="1"/>
</dbReference>
<evidence type="ECO:0008006" key="6">
    <source>
        <dbReference type="Google" id="ProtNLM"/>
    </source>
</evidence>
<reference evidence="4" key="1">
    <citation type="submission" date="2021-03" db="EMBL/GenBank/DDBJ databases">
        <title>Revisited historic fungal species revealed as producer of novel bioactive compounds through whole genome sequencing and comparative genomics.</title>
        <authorList>
            <person name="Vignolle G.A."/>
            <person name="Hochenegger N."/>
            <person name="Mach R.L."/>
            <person name="Mach-Aigner A.R."/>
            <person name="Javad Rahimi M."/>
            <person name="Salim K.A."/>
            <person name="Chan C.M."/>
            <person name="Lim L.B.L."/>
            <person name="Cai F."/>
            <person name="Druzhinina I.S."/>
            <person name="U'Ren J.M."/>
            <person name="Derntl C."/>
        </authorList>
    </citation>
    <scope>NUCLEOTIDE SEQUENCE</scope>
    <source>
        <strain evidence="4">TUCIM 5799</strain>
    </source>
</reference>
<dbReference type="Proteomes" id="UP000829685">
    <property type="component" value="Unassembled WGS sequence"/>
</dbReference>
<dbReference type="PANTHER" id="PTHR10622:SF10">
    <property type="entry name" value="HET DOMAIN-CONTAINING PROTEIN"/>
    <property type="match status" value="1"/>
</dbReference>
<evidence type="ECO:0000256" key="1">
    <source>
        <dbReference type="SAM" id="MobiDB-lite"/>
    </source>
</evidence>
<dbReference type="Pfam" id="PF06985">
    <property type="entry name" value="HET"/>
    <property type="match status" value="1"/>
</dbReference>
<comment type="caution">
    <text evidence="4">The sequence shown here is derived from an EMBL/GenBank/DDBJ whole genome shotgun (WGS) entry which is preliminary data.</text>
</comment>
<gene>
    <name evidence="4" type="ORF">JX265_007172</name>
</gene>
<sequence length="673" mass="76188">MRLLNTRTGEIREFYSEDAPKKYAVLSHRWGHPRQEVSYQEWEHRSSRIEVRSRQGFQKIEKCCKLVNSEQEGEKDENSKVEWVWIDTCCIDKNSSQELSEAINSMFRWYEESSVCYVHLDDYAKDTLDLHALRECKWFLRGWTLQELIAPRDVKIYNKDWSYLGAKSDTEMCKAISEITSIDESILLHKVSHGSASIAKRMSWASKRVTTRTEDTAYCLLGLFDINLPLLYGEGPKAFKRLQEEIMKTYPEDHSLYAWGIPVEKFSNHIENIQDEFDKFLPATSEPLYGLLAESPKDFEFSGNFAPIHFAEAFYVAVDRAHKKADPPLVLGSQVRIELPFSKSISFHYSLGEPPVSQLRWGISGMLLCNDDRDKSAGISLPLLLWGSGQYSRYKELQILPRYWVGKDSHNIKSNTSTITVAKERKPELASGDIIIRRMHDCRTSIANKNKETIFIITNSSLPVQRDRAEIIYVEPSLTGNFSGMIFSANSKELAFVIGRIQEKTDDHPQLQVGLIPKANPGTSCFEGRYIWNRVLRNRTDHVSVDIDLFSVLKIDSERHELPGEDGGFINTLDITIRDSLSAVEQWHLGQNSSGSSYSSSDGGTGVISEDSSGEDEHSDGRTQLEMMAGGQNTLVIREVKTRTDPAEVFNDGTTEEEVADKAATGGGSDVAE</sequence>
<name>A0A9Q0ANL1_9PEZI</name>
<dbReference type="InterPro" id="IPR058525">
    <property type="entry name" value="DUF8212"/>
</dbReference>